<evidence type="ECO:0000313" key="1">
    <source>
        <dbReference type="EMBL" id="KAK1755837.1"/>
    </source>
</evidence>
<keyword evidence="2" id="KW-1185">Reference proteome</keyword>
<dbReference type="EMBL" id="MU839833">
    <property type="protein sequence ID" value="KAK1755837.1"/>
    <property type="molecule type" value="Genomic_DNA"/>
</dbReference>
<name>A0AAJ0BD51_9PEZI</name>
<sequence length="242" mass="27633">MCQSELIKFTCTHTITRLTRPCSSSSGPLPRRCPLPCPPSSLPTTTILTIPDCCAKCHPPQRIAQIRRRYEDRKEQIRRDLVASDSLLSEALYLLSLDPSSATTPEEGEDMLGRECEEILEDIVFRETERGEELERKLQGLDGECRGEIEAFLKWVGEMERKGETRFLWREGEVDGEEGDGGVFWPGKEEFQGRFWNALLGEDGTGQERPDLMKAVVEEKMRQRERMRDPKGGLVQLEALFQ</sequence>
<accession>A0AAJ0BD51</accession>
<reference evidence="1" key="1">
    <citation type="submission" date="2023-06" db="EMBL/GenBank/DDBJ databases">
        <title>Genome-scale phylogeny and comparative genomics of the fungal order Sordariales.</title>
        <authorList>
            <consortium name="Lawrence Berkeley National Laboratory"/>
            <person name="Hensen N."/>
            <person name="Bonometti L."/>
            <person name="Westerberg I."/>
            <person name="Brannstrom I.O."/>
            <person name="Guillou S."/>
            <person name="Cros-Aarteil S."/>
            <person name="Calhoun S."/>
            <person name="Haridas S."/>
            <person name="Kuo A."/>
            <person name="Mondo S."/>
            <person name="Pangilinan J."/>
            <person name="Riley R."/>
            <person name="Labutti K."/>
            <person name="Andreopoulos B."/>
            <person name="Lipzen A."/>
            <person name="Chen C."/>
            <person name="Yanf M."/>
            <person name="Daum C."/>
            <person name="Ng V."/>
            <person name="Clum A."/>
            <person name="Steindorff A."/>
            <person name="Ohm R."/>
            <person name="Martin F."/>
            <person name="Silar P."/>
            <person name="Natvig D."/>
            <person name="Lalanne C."/>
            <person name="Gautier V."/>
            <person name="Ament-Velasquez S.L."/>
            <person name="Kruys A."/>
            <person name="Hutchinson M.I."/>
            <person name="Powell A.J."/>
            <person name="Barry K."/>
            <person name="Miller A.N."/>
            <person name="Grigoriev I.V."/>
            <person name="Debuchy R."/>
            <person name="Gladieux P."/>
            <person name="Thoren M.H."/>
            <person name="Johannesson H."/>
        </authorList>
    </citation>
    <scope>NUCLEOTIDE SEQUENCE</scope>
    <source>
        <strain evidence="1">PSN4</strain>
    </source>
</reference>
<comment type="caution">
    <text evidence="1">The sequence shown here is derived from an EMBL/GenBank/DDBJ whole genome shotgun (WGS) entry which is preliminary data.</text>
</comment>
<dbReference type="AlphaFoldDB" id="A0AAJ0BD51"/>
<evidence type="ECO:0000313" key="2">
    <source>
        <dbReference type="Proteomes" id="UP001239445"/>
    </source>
</evidence>
<proteinExistence type="predicted"/>
<gene>
    <name evidence="1" type="ORF">QBC47DRAFT_402000</name>
</gene>
<protein>
    <submittedName>
        <fullName evidence="1">Uncharacterized protein</fullName>
    </submittedName>
</protein>
<organism evidence="1 2">
    <name type="scientific">Echria macrotheca</name>
    <dbReference type="NCBI Taxonomy" id="438768"/>
    <lineage>
        <taxon>Eukaryota</taxon>
        <taxon>Fungi</taxon>
        <taxon>Dikarya</taxon>
        <taxon>Ascomycota</taxon>
        <taxon>Pezizomycotina</taxon>
        <taxon>Sordariomycetes</taxon>
        <taxon>Sordariomycetidae</taxon>
        <taxon>Sordariales</taxon>
        <taxon>Schizotheciaceae</taxon>
        <taxon>Echria</taxon>
    </lineage>
</organism>
<dbReference type="Proteomes" id="UP001239445">
    <property type="component" value="Unassembled WGS sequence"/>
</dbReference>